<protein>
    <submittedName>
        <fullName evidence="1">Uncharacterized protein</fullName>
    </submittedName>
</protein>
<dbReference type="HOGENOM" id="CLU_1347007_0_0_11"/>
<reference evidence="1 2" key="1">
    <citation type="journal article" date="2003" name="Genome Res.">
        <title>Comparative complete genome sequence analysis of the amino acid replacements responsible for the thermostability of Corynebacterium efficiens.</title>
        <authorList>
            <person name="Nishio Y."/>
            <person name="Nakamura Y."/>
            <person name="Kawarabayasi Y."/>
            <person name="Usuda Y."/>
            <person name="Kimura E."/>
            <person name="Sugimoto S."/>
            <person name="Matsui K."/>
            <person name="Yamagishi A."/>
            <person name="Kikuchi H."/>
            <person name="Ikeo K."/>
            <person name="Gojobori T."/>
        </authorList>
    </citation>
    <scope>NUCLEOTIDE SEQUENCE [LARGE SCALE GENOMIC DNA]</scope>
    <source>
        <strain evidence="2">DSM 44549 / YS-314 / AJ 12310 / JCM 11189 / NBRC 100395</strain>
    </source>
</reference>
<organism evidence="1 2">
    <name type="scientific">Corynebacterium efficiens (strain DSM 44549 / YS-314 / AJ 12310 / JCM 11189 / NBRC 100395)</name>
    <dbReference type="NCBI Taxonomy" id="196164"/>
    <lineage>
        <taxon>Bacteria</taxon>
        <taxon>Bacillati</taxon>
        <taxon>Actinomycetota</taxon>
        <taxon>Actinomycetes</taxon>
        <taxon>Mycobacteriales</taxon>
        <taxon>Corynebacteriaceae</taxon>
        <taxon>Corynebacterium</taxon>
    </lineage>
</organism>
<dbReference type="KEGG" id="cef:CE1274"/>
<proteinExistence type="predicted"/>
<name>Q8FQ59_COREF</name>
<accession>Q8FQ59</accession>
<sequence>MGARVLHVFGRRLIRRQDEAAHTAAEAFHGFLIIGVQVLQRPGLLRGEHLEQGADGLGTVQLIEIAVIERQHGQGEGGCVDEGHHHRGGTVLEVFQGVGAHIGEECCGGGRDHGGLGAQAVSGDEVFADPLLVECLQVDSGGQKAELGGALLCCTAKSHDKPSKIQVADVGNLLLGGPVSLNRFSSRTSETKSTSQGVKCTTP</sequence>
<dbReference type="EMBL" id="BA000035">
    <property type="protein sequence ID" value="BAC18084.1"/>
    <property type="molecule type" value="Genomic_DNA"/>
</dbReference>
<evidence type="ECO:0000313" key="2">
    <source>
        <dbReference type="Proteomes" id="UP000001409"/>
    </source>
</evidence>
<keyword evidence="2" id="KW-1185">Reference proteome</keyword>
<dbReference type="AlphaFoldDB" id="Q8FQ59"/>
<evidence type="ECO:0000313" key="1">
    <source>
        <dbReference type="EMBL" id="BAC18084.1"/>
    </source>
</evidence>
<dbReference type="Proteomes" id="UP000001409">
    <property type="component" value="Chromosome"/>
</dbReference>